<evidence type="ECO:0000259" key="5">
    <source>
        <dbReference type="Pfam" id="PF00890"/>
    </source>
</evidence>
<keyword evidence="7" id="KW-1185">Reference proteome</keyword>
<dbReference type="EMBL" id="FOZG01000001">
    <property type="protein sequence ID" value="SFR90654.1"/>
    <property type="molecule type" value="Genomic_DNA"/>
</dbReference>
<dbReference type="AlphaFoldDB" id="A0A1I6KHL4"/>
<sequence>MADLGWDEEVDVLVVGSGAGGLTAAVAAADAHGSVLVIEKSGEYGGTSATSGGGIWIPNSPLGREQGLEDSEEEAFSYLRPQSAPNVPDGVIRAYIRRAPEMLGWLHEKTPVRFTSVPYPDYHVEYPGGKQGFRTHLPVPFDGRQLGADILHLRAPSPAASLFGIINWRFDETYTLLFRPKGWQKALGKMFWRYGSDLPHRFRSIKDRHLTLGNALVGGLRLALKERGVPLRLNTGLVELVREGDMVTGAVVEQKGKRRRIRARRGLVLAAGGFERNAELRRKHLPGSADPTISGSQINNMGDTIVAAEKVGAALRNMHSTWSAPVFRVPGEERARLSTIERALPGCIIVNQAGKRYMNEAASYHVVGRQILENDRPGAGTQPSWVIFDATFRHKYPMGPLLPLIPDALQPKGVRKIMRKADSIEALARQIGMSADALAATVTRFNADAERGVDTEFDRGGPAYDKMYGDARVQPNPTLAPIVKAPFYAFPIYGGDIGTNGGVVTDEDARVLDEGGRPIGGLYAVGNNAASVMGESYPGAGVTLGPAMAFGYVAGRHAMGVND</sequence>
<evidence type="ECO:0000256" key="1">
    <source>
        <dbReference type="ARBA" id="ARBA00001974"/>
    </source>
</evidence>
<keyword evidence="4" id="KW-0560">Oxidoreductase</keyword>
<dbReference type="RefSeq" id="WP_242653370.1">
    <property type="nucleotide sequence ID" value="NZ_FOZG01000001.1"/>
</dbReference>
<evidence type="ECO:0000256" key="4">
    <source>
        <dbReference type="ARBA" id="ARBA00023002"/>
    </source>
</evidence>
<dbReference type="SUPFAM" id="SSF51905">
    <property type="entry name" value="FAD/NAD(P)-binding domain"/>
    <property type="match status" value="1"/>
</dbReference>
<accession>A0A1I6KHL4</accession>
<dbReference type="Gene3D" id="3.50.50.60">
    <property type="entry name" value="FAD/NAD(P)-binding domain"/>
    <property type="match status" value="2"/>
</dbReference>
<gene>
    <name evidence="6" type="ORF">SAMN05192580_1745</name>
</gene>
<dbReference type="InterPro" id="IPR036188">
    <property type="entry name" value="FAD/NAD-bd_sf"/>
</dbReference>
<keyword evidence="3" id="KW-0274">FAD</keyword>
<reference evidence="6 7" key="1">
    <citation type="submission" date="2016-10" db="EMBL/GenBank/DDBJ databases">
        <authorList>
            <person name="de Groot N.N."/>
        </authorList>
    </citation>
    <scope>NUCLEOTIDE SEQUENCE [LARGE SCALE GENOMIC DNA]</scope>
    <source>
        <strain evidence="6 7">S5-249</strain>
    </source>
</reference>
<keyword evidence="2" id="KW-0285">Flavoprotein</keyword>
<name>A0A1I6KHL4_9SPHN</name>
<dbReference type="STRING" id="1166337.SAMN05192580_1745"/>
<dbReference type="InterPro" id="IPR027477">
    <property type="entry name" value="Succ_DH/fumarate_Rdtase_cat_sf"/>
</dbReference>
<feature type="domain" description="FAD-dependent oxidoreductase 2 FAD-binding" evidence="5">
    <location>
        <begin position="11"/>
        <end position="544"/>
    </location>
</feature>
<protein>
    <submittedName>
        <fullName evidence="6">3-oxosteroid 1-dehydrogenase</fullName>
    </submittedName>
</protein>
<evidence type="ECO:0000313" key="6">
    <source>
        <dbReference type="EMBL" id="SFR90654.1"/>
    </source>
</evidence>
<dbReference type="GO" id="GO:0008202">
    <property type="term" value="P:steroid metabolic process"/>
    <property type="evidence" value="ECO:0007669"/>
    <property type="project" value="UniProtKB-ARBA"/>
</dbReference>
<comment type="cofactor">
    <cofactor evidence="1">
        <name>FAD</name>
        <dbReference type="ChEBI" id="CHEBI:57692"/>
    </cofactor>
</comment>
<dbReference type="PANTHER" id="PTHR43400">
    <property type="entry name" value="FUMARATE REDUCTASE"/>
    <property type="match status" value="1"/>
</dbReference>
<dbReference type="Pfam" id="PF00890">
    <property type="entry name" value="FAD_binding_2"/>
    <property type="match status" value="1"/>
</dbReference>
<dbReference type="SUPFAM" id="SSF56425">
    <property type="entry name" value="Succinate dehydrogenase/fumarate reductase flavoprotein, catalytic domain"/>
    <property type="match status" value="1"/>
</dbReference>
<dbReference type="GO" id="GO:0016491">
    <property type="term" value="F:oxidoreductase activity"/>
    <property type="evidence" value="ECO:0007669"/>
    <property type="project" value="UniProtKB-KW"/>
</dbReference>
<organism evidence="6 7">
    <name type="scientific">Sphingomonas jatrophae</name>
    <dbReference type="NCBI Taxonomy" id="1166337"/>
    <lineage>
        <taxon>Bacteria</taxon>
        <taxon>Pseudomonadati</taxon>
        <taxon>Pseudomonadota</taxon>
        <taxon>Alphaproteobacteria</taxon>
        <taxon>Sphingomonadales</taxon>
        <taxon>Sphingomonadaceae</taxon>
        <taxon>Sphingomonas</taxon>
    </lineage>
</organism>
<proteinExistence type="predicted"/>
<evidence type="ECO:0000313" key="7">
    <source>
        <dbReference type="Proteomes" id="UP000198824"/>
    </source>
</evidence>
<dbReference type="InterPro" id="IPR003953">
    <property type="entry name" value="FAD-dep_OxRdtase_2_FAD-bd"/>
</dbReference>
<evidence type="ECO:0000256" key="3">
    <source>
        <dbReference type="ARBA" id="ARBA00022827"/>
    </source>
</evidence>
<dbReference type="PRINTS" id="PR00411">
    <property type="entry name" value="PNDRDTASEI"/>
</dbReference>
<dbReference type="InterPro" id="IPR050315">
    <property type="entry name" value="FAD-oxidoreductase_2"/>
</dbReference>
<dbReference type="Proteomes" id="UP000198824">
    <property type="component" value="Unassembled WGS sequence"/>
</dbReference>
<dbReference type="PANTHER" id="PTHR43400:SF10">
    <property type="entry name" value="3-OXOSTEROID 1-DEHYDROGENASE"/>
    <property type="match status" value="1"/>
</dbReference>
<dbReference type="Gene3D" id="3.90.700.10">
    <property type="entry name" value="Succinate dehydrogenase/fumarate reductase flavoprotein, catalytic domain"/>
    <property type="match status" value="1"/>
</dbReference>
<evidence type="ECO:0000256" key="2">
    <source>
        <dbReference type="ARBA" id="ARBA00022630"/>
    </source>
</evidence>